<dbReference type="Gene3D" id="2.60.40.10">
    <property type="entry name" value="Immunoglobulins"/>
    <property type="match status" value="2"/>
</dbReference>
<gene>
    <name evidence="2" type="ORF">GCM10022236_28010</name>
</gene>
<feature type="compositionally biased region" description="Pro residues" evidence="1">
    <location>
        <begin position="195"/>
        <end position="206"/>
    </location>
</feature>
<name>A0ABP7A386_9ACTN</name>
<comment type="caution">
    <text evidence="2">The sequence shown here is derived from an EMBL/GenBank/DDBJ whole genome shotgun (WGS) entry which is preliminary data.</text>
</comment>
<feature type="compositionally biased region" description="Pro residues" evidence="1">
    <location>
        <begin position="100"/>
        <end position="114"/>
    </location>
</feature>
<dbReference type="InterPro" id="IPR013783">
    <property type="entry name" value="Ig-like_fold"/>
</dbReference>
<feature type="region of interest" description="Disordered" evidence="1">
    <location>
        <begin position="70"/>
        <end position="206"/>
    </location>
</feature>
<evidence type="ECO:0000313" key="3">
    <source>
        <dbReference type="Proteomes" id="UP001501490"/>
    </source>
</evidence>
<protein>
    <submittedName>
        <fullName evidence="2">Uncharacterized protein</fullName>
    </submittedName>
</protein>
<dbReference type="EMBL" id="BAABAB010000020">
    <property type="protein sequence ID" value="GAA3624063.1"/>
    <property type="molecule type" value="Genomic_DNA"/>
</dbReference>
<sequence>MRDDSPNPALGILHSSHLAPQRGVVAESCPMVRTSVVASARRLLPRALAAVVVPVAWVIALPAAPASAAPLDPVADPPASATAAPVGAPSPPEGSDGPAVPGPPVATAAPPAPSGPASGPDSQAPDAVGSGTVGSAAASEGTEQSPGSTPSDSGSPTAAPTSPPASQAPVAPSSAAPTATDVDRPPAGSGASQAPTPPVAAVPDQPPVFTSARRAVLAEGQPGSFTVRTTGSPVPAIQATDVPLGLSLVDHGDGTATLAGTPAFDGHGVISLTATSAAGTATQRLAIEARSIPTFTSGDTALFEQGAPGSFDITTTGVPAPRITADEGDLPAGLRLVDNGDGTATILGTPTAAAGTFSVDVTATSAAGTTDLMLSVVVQNPPGFTSTSNVRFAAGAGGTFTVTTSGVPKPTIVVDGELPGWLAFDDFGDGTGTLRTVGPAPAGATAVLELRAMNAIGADAVQTVRVSVG</sequence>
<proteinExistence type="predicted"/>
<keyword evidence="3" id="KW-1185">Reference proteome</keyword>
<evidence type="ECO:0000313" key="2">
    <source>
        <dbReference type="EMBL" id="GAA3624063.1"/>
    </source>
</evidence>
<feature type="compositionally biased region" description="Low complexity" evidence="1">
    <location>
        <begin position="115"/>
        <end position="180"/>
    </location>
</feature>
<organism evidence="2 3">
    <name type="scientific">Microlunatus ginsengisoli</name>
    <dbReference type="NCBI Taxonomy" id="363863"/>
    <lineage>
        <taxon>Bacteria</taxon>
        <taxon>Bacillati</taxon>
        <taxon>Actinomycetota</taxon>
        <taxon>Actinomycetes</taxon>
        <taxon>Propionibacteriales</taxon>
        <taxon>Propionibacteriaceae</taxon>
        <taxon>Microlunatus</taxon>
    </lineage>
</organism>
<accession>A0ABP7A386</accession>
<dbReference type="Proteomes" id="UP001501490">
    <property type="component" value="Unassembled WGS sequence"/>
</dbReference>
<evidence type="ECO:0000256" key="1">
    <source>
        <dbReference type="SAM" id="MobiDB-lite"/>
    </source>
</evidence>
<feature type="compositionally biased region" description="Low complexity" evidence="1">
    <location>
        <begin position="70"/>
        <end position="81"/>
    </location>
</feature>
<reference evidence="3" key="1">
    <citation type="journal article" date="2019" name="Int. J. Syst. Evol. Microbiol.">
        <title>The Global Catalogue of Microorganisms (GCM) 10K type strain sequencing project: providing services to taxonomists for standard genome sequencing and annotation.</title>
        <authorList>
            <consortium name="The Broad Institute Genomics Platform"/>
            <consortium name="The Broad Institute Genome Sequencing Center for Infectious Disease"/>
            <person name="Wu L."/>
            <person name="Ma J."/>
        </authorList>
    </citation>
    <scope>NUCLEOTIDE SEQUENCE [LARGE SCALE GENOMIC DNA]</scope>
    <source>
        <strain evidence="3">JCM 16929</strain>
    </source>
</reference>